<dbReference type="InterPro" id="IPR004875">
    <property type="entry name" value="DDE_SF_endonuclease_dom"/>
</dbReference>
<dbReference type="InterPro" id="IPR050863">
    <property type="entry name" value="CenT-Element_Derived"/>
</dbReference>
<protein>
    <submittedName>
        <fullName evidence="3">Tigger transposable element-derived protein 2-like</fullName>
    </submittedName>
</protein>
<dbReference type="PANTHER" id="PTHR19303:SF16">
    <property type="entry name" value="JERKY PROTEIN HOMOLOG-LIKE"/>
    <property type="match status" value="1"/>
</dbReference>
<evidence type="ECO:0000259" key="1">
    <source>
        <dbReference type="Pfam" id="PF03184"/>
    </source>
</evidence>
<sequence>MVFDRFPFKVKNCLLTKLKESSLYKSFRMSSVNYTTEQTYNADESGLYWKLLPRKTLAADMEKSAPGYKVSKDRVMIMGCANAAETHRLPPVVIGKSRNPRCFKHVNMENLTIHYLNQSIAWMSGELFSR</sequence>
<proteinExistence type="predicted"/>
<dbReference type="GeneID" id="102809322"/>
<feature type="domain" description="DDE-1" evidence="1">
    <location>
        <begin position="72"/>
        <end position="129"/>
    </location>
</feature>
<accession>A0ABM0LVQ3</accession>
<evidence type="ECO:0000313" key="3">
    <source>
        <dbReference type="RefSeq" id="XP_006811844.1"/>
    </source>
</evidence>
<evidence type="ECO:0000313" key="2">
    <source>
        <dbReference type="Proteomes" id="UP000694865"/>
    </source>
</evidence>
<keyword evidence="2" id="KW-1185">Reference proteome</keyword>
<dbReference type="PANTHER" id="PTHR19303">
    <property type="entry name" value="TRANSPOSON"/>
    <property type="match status" value="1"/>
</dbReference>
<gene>
    <name evidence="3" type="primary">LOC102809322</name>
</gene>
<organism evidence="2 3">
    <name type="scientific">Saccoglossus kowalevskii</name>
    <name type="common">Acorn worm</name>
    <dbReference type="NCBI Taxonomy" id="10224"/>
    <lineage>
        <taxon>Eukaryota</taxon>
        <taxon>Metazoa</taxon>
        <taxon>Hemichordata</taxon>
        <taxon>Enteropneusta</taxon>
        <taxon>Harrimaniidae</taxon>
        <taxon>Saccoglossus</taxon>
    </lineage>
</organism>
<dbReference type="Pfam" id="PF03184">
    <property type="entry name" value="DDE_1"/>
    <property type="match status" value="1"/>
</dbReference>
<reference evidence="3" key="1">
    <citation type="submission" date="2025-08" db="UniProtKB">
        <authorList>
            <consortium name="RefSeq"/>
        </authorList>
    </citation>
    <scope>IDENTIFICATION</scope>
    <source>
        <tissue evidence="3">Testes</tissue>
    </source>
</reference>
<dbReference type="Proteomes" id="UP000694865">
    <property type="component" value="Unplaced"/>
</dbReference>
<name>A0ABM0LVQ3_SACKO</name>
<dbReference type="RefSeq" id="XP_006811844.1">
    <property type="nucleotide sequence ID" value="XM_006811781.1"/>
</dbReference>